<sequence length="598" mass="66788">MLASRICLRSTSRKGLLANVAQARAASTAPEASLEQLFRDISDAVDNPLVEAGSAEEQVFIPRRTHPITLFARSRIGRVDLPEDVMEKVNSIIKDSGVSGPEIRTAATNLYAELRESDAPDTTEFTDAQAAAYLAGLMPHVYAATYTVLTDLRKRMGSDWRPQSVLDLGVGPGTAGLVFRDVFEGIGRAEVHYSDMEDHDAATPQTEQLEDLAKLMVVEGNPKLHNHARTLHQAQMSGSKKSTTVIPRLPVSTMDWYDLVLAPHMILSSALDARERDDLVRDLWNRRVAPGGMMVVLERGTPQGFEAVARARQVILRTIENNDEKGYVVAPCPHDKECPMFAGGPDEHRREWCSFSQRLFSPPYLQKTKHARDNNEDAKYSYVVIRKGVERPGNPDPKVITVEDAGPEATGLWAEETLREAANHWPRIIVPPLKKHGHIIMDSCAPTGRLTRLIVPKSQGKQAYRDARKAMWGDLWALGTKNKGVARDLRLSRRSRLNQGKEEDVPKDEQESPEDEEELAAAMETLNKMDEEERTGKKSRDETSEKGGLRDLRGDSRDNKKRREWVRKTIAKEAKKAKKSGAQFGVNLGRRDATEEDK</sequence>
<evidence type="ECO:0000256" key="4">
    <source>
        <dbReference type="ARBA" id="ARBA00023004"/>
    </source>
</evidence>
<comment type="caution">
    <text evidence="9">The sequence shown here is derived from an EMBL/GenBank/DDBJ whole genome shotgun (WGS) entry which is preliminary data.</text>
</comment>
<dbReference type="PANTHER" id="PTHR13184">
    <property type="entry name" value="37S RIBOSOMAL PROTEIN S22"/>
    <property type="match status" value="1"/>
</dbReference>
<evidence type="ECO:0000256" key="6">
    <source>
        <dbReference type="ARBA" id="ARBA00023128"/>
    </source>
</evidence>
<dbReference type="GO" id="GO:0005763">
    <property type="term" value="C:mitochondrial small ribosomal subunit"/>
    <property type="evidence" value="ECO:0007669"/>
    <property type="project" value="TreeGrafter"/>
</dbReference>
<evidence type="ECO:0000256" key="3">
    <source>
        <dbReference type="ARBA" id="ARBA00022946"/>
    </source>
</evidence>
<evidence type="ECO:0000256" key="2">
    <source>
        <dbReference type="ARBA" id="ARBA00022723"/>
    </source>
</evidence>
<feature type="compositionally biased region" description="Basic and acidic residues" evidence="8">
    <location>
        <begin position="589"/>
        <end position="598"/>
    </location>
</feature>
<dbReference type="OMA" id="IMRMTIP"/>
<dbReference type="GO" id="GO:0008168">
    <property type="term" value="F:methyltransferase activity"/>
    <property type="evidence" value="ECO:0007669"/>
    <property type="project" value="InterPro"/>
</dbReference>
<dbReference type="GO" id="GO:0006412">
    <property type="term" value="P:translation"/>
    <property type="evidence" value="ECO:0007669"/>
    <property type="project" value="InterPro"/>
</dbReference>
<proteinExistence type="predicted"/>
<dbReference type="InterPro" id="IPR016522">
    <property type="entry name" value="RSM22_mit_bud"/>
</dbReference>
<keyword evidence="2" id="KW-0479">Metal-binding</keyword>
<reference evidence="9 10" key="2">
    <citation type="journal article" date="2014" name="J. Gen. Appl. Microbiol.">
        <title>The early diverging ascomycetous budding yeast Saitoella complicata has three histone deacetylases belonging to the Clr6, Hos2, and Rpd3 lineages.</title>
        <authorList>
            <person name="Nishida H."/>
            <person name="Matsumoto T."/>
            <person name="Kondo S."/>
            <person name="Hamamoto M."/>
            <person name="Yoshikawa H."/>
        </authorList>
    </citation>
    <scope>NUCLEOTIDE SEQUENCE [LARGE SCALE GENOMIC DNA]</scope>
    <source>
        <strain evidence="9 10">NRRL Y-17804</strain>
    </source>
</reference>
<evidence type="ECO:0000256" key="7">
    <source>
        <dbReference type="ARBA" id="ARBA00045681"/>
    </source>
</evidence>
<dbReference type="Proteomes" id="UP000033140">
    <property type="component" value="Unassembled WGS sequence"/>
</dbReference>
<comment type="subcellular location">
    <subcellularLocation>
        <location evidence="1">Mitochondrion</location>
    </subcellularLocation>
</comment>
<dbReference type="PANTHER" id="PTHR13184:SF5">
    <property type="entry name" value="METHYLTRANSFERASE-LIKE PROTEIN 17, MITOCHONDRIAL"/>
    <property type="match status" value="1"/>
</dbReference>
<dbReference type="Pfam" id="PF09243">
    <property type="entry name" value="Rsm22"/>
    <property type="match status" value="1"/>
</dbReference>
<dbReference type="STRING" id="698492.A0A0E9NKV2"/>
<reference evidence="9 10" key="1">
    <citation type="journal article" date="2011" name="J. Gen. Appl. Microbiol.">
        <title>Draft genome sequencing of the enigmatic yeast Saitoella complicata.</title>
        <authorList>
            <person name="Nishida H."/>
            <person name="Hamamoto M."/>
            <person name="Sugiyama J."/>
        </authorList>
    </citation>
    <scope>NUCLEOTIDE SEQUENCE [LARGE SCALE GENOMIC DNA]</scope>
    <source>
        <strain evidence="9 10">NRRL Y-17804</strain>
    </source>
</reference>
<accession>A0A0E9NKV2</accession>
<keyword evidence="5" id="KW-0411">Iron-sulfur</keyword>
<feature type="compositionally biased region" description="Basic and acidic residues" evidence="8">
    <location>
        <begin position="499"/>
        <end position="510"/>
    </location>
</feature>
<evidence type="ECO:0000256" key="5">
    <source>
        <dbReference type="ARBA" id="ARBA00023014"/>
    </source>
</evidence>
<evidence type="ECO:0000256" key="1">
    <source>
        <dbReference type="ARBA" id="ARBA00004173"/>
    </source>
</evidence>
<dbReference type="GO" id="GO:0046872">
    <property type="term" value="F:metal ion binding"/>
    <property type="evidence" value="ECO:0007669"/>
    <property type="project" value="UniProtKB-KW"/>
</dbReference>
<name>A0A0E9NKV2_SAICN</name>
<feature type="compositionally biased region" description="Basic and acidic residues" evidence="8">
    <location>
        <begin position="527"/>
        <end position="558"/>
    </location>
</feature>
<organism evidence="9 10">
    <name type="scientific">Saitoella complicata (strain BCRC 22490 / CBS 7301 / JCM 7358 / NBRC 10748 / NRRL Y-17804)</name>
    <dbReference type="NCBI Taxonomy" id="698492"/>
    <lineage>
        <taxon>Eukaryota</taxon>
        <taxon>Fungi</taxon>
        <taxon>Dikarya</taxon>
        <taxon>Ascomycota</taxon>
        <taxon>Taphrinomycotina</taxon>
        <taxon>Taphrinomycotina incertae sedis</taxon>
        <taxon>Saitoella</taxon>
    </lineage>
</organism>
<evidence type="ECO:0000256" key="8">
    <source>
        <dbReference type="SAM" id="MobiDB-lite"/>
    </source>
</evidence>
<protein>
    <submittedName>
        <fullName evidence="9">Uncharacterized protein</fullName>
    </submittedName>
</protein>
<dbReference type="AlphaFoldDB" id="A0A0E9NKV2"/>
<evidence type="ECO:0000313" key="9">
    <source>
        <dbReference type="EMBL" id="GAO50331.1"/>
    </source>
</evidence>
<keyword evidence="4" id="KW-0408">Iron</keyword>
<gene>
    <name evidence="9" type="ORF">G7K_4460-t1</name>
</gene>
<keyword evidence="6" id="KW-0496">Mitochondrion</keyword>
<dbReference type="InterPro" id="IPR015324">
    <property type="entry name" value="Ribosomal_Rsm22-like"/>
</dbReference>
<dbReference type="GO" id="GO:0051536">
    <property type="term" value="F:iron-sulfur cluster binding"/>
    <property type="evidence" value="ECO:0007669"/>
    <property type="project" value="UniProtKB-KW"/>
</dbReference>
<evidence type="ECO:0000313" key="10">
    <source>
        <dbReference type="Proteomes" id="UP000033140"/>
    </source>
</evidence>
<dbReference type="EMBL" id="BACD03000031">
    <property type="protein sequence ID" value="GAO50331.1"/>
    <property type="molecule type" value="Genomic_DNA"/>
</dbReference>
<dbReference type="InterPro" id="IPR029063">
    <property type="entry name" value="SAM-dependent_MTases_sf"/>
</dbReference>
<dbReference type="GO" id="GO:0003735">
    <property type="term" value="F:structural constituent of ribosome"/>
    <property type="evidence" value="ECO:0007669"/>
    <property type="project" value="TreeGrafter"/>
</dbReference>
<dbReference type="PIRSF" id="PIRSF007797">
    <property type="entry name" value="RSM22"/>
    <property type="match status" value="1"/>
</dbReference>
<dbReference type="SUPFAM" id="SSF53335">
    <property type="entry name" value="S-adenosyl-L-methionine-dependent methyltransferases"/>
    <property type="match status" value="1"/>
</dbReference>
<feature type="region of interest" description="Disordered" evidence="8">
    <location>
        <begin position="497"/>
        <end position="598"/>
    </location>
</feature>
<dbReference type="InterPro" id="IPR052571">
    <property type="entry name" value="Mt_RNA_Methyltransferase"/>
</dbReference>
<keyword evidence="10" id="KW-1185">Reference proteome</keyword>
<comment type="function">
    <text evidence="7">Mitochondrial ribosome (mitoribosome) assembly factor. Binds at the interface of the head and body domains of the mitochondrial small ribosomal subunit (mt-SSU), occluding the mRNA channel and preventing compaction of the head domain towards the body. Probable inactive methyltransferase: retains the characteristic folding and ability to bind S-adenosyl-L-methionine, but it probably lost its methyltransferase activity.</text>
</comment>
<keyword evidence="3" id="KW-0809">Transit peptide</keyword>
<reference evidence="9 10" key="3">
    <citation type="journal article" date="2015" name="Genome Announc.">
        <title>Draft Genome Sequence of the Archiascomycetous Yeast Saitoella complicata.</title>
        <authorList>
            <person name="Yamauchi K."/>
            <person name="Kondo S."/>
            <person name="Hamamoto M."/>
            <person name="Takahashi Y."/>
            <person name="Ogura Y."/>
            <person name="Hayashi T."/>
            <person name="Nishida H."/>
        </authorList>
    </citation>
    <scope>NUCLEOTIDE SEQUENCE [LARGE SCALE GENOMIC DNA]</scope>
    <source>
        <strain evidence="9 10">NRRL Y-17804</strain>
    </source>
</reference>